<sequence>MSNNKFIVKDFPIDKKIVADIAAFNKYVNLMHGLFQVDISHIRQQIKIAKREQNLNISILACLLYCFAQALDKHKAAFAMVGKGNKYYQFEEADVFFPFELQQDGDKIIWYKIIRRVNKKSILELEEDLKKMLQMKKTFTKVERLFMQFPGFLRRLFYRRTMRNPLIRKDYVGNVYFSSTIHSGNTRVISYGLPTHFHSVGMFIGTFMDVKNIEPQKPNANIIGATLSLDHLISDGPMLARLIREFVFQVENFKLL</sequence>
<comment type="caution">
    <text evidence="1">The sequence shown here is derived from an EMBL/GenBank/DDBJ whole genome shotgun (WGS) entry which is preliminary data.</text>
</comment>
<dbReference type="Proteomes" id="UP001595906">
    <property type="component" value="Unassembled WGS sequence"/>
</dbReference>
<dbReference type="RefSeq" id="WP_379015092.1">
    <property type="nucleotide sequence ID" value="NZ_JBHSDC010000029.1"/>
</dbReference>
<reference evidence="2" key="1">
    <citation type="journal article" date="2019" name="Int. J. Syst. Evol. Microbiol.">
        <title>The Global Catalogue of Microorganisms (GCM) 10K type strain sequencing project: providing services to taxonomists for standard genome sequencing and annotation.</title>
        <authorList>
            <consortium name="The Broad Institute Genomics Platform"/>
            <consortium name="The Broad Institute Genome Sequencing Center for Infectious Disease"/>
            <person name="Wu L."/>
            <person name="Ma J."/>
        </authorList>
    </citation>
    <scope>NUCLEOTIDE SEQUENCE [LARGE SCALE GENOMIC DNA]</scope>
    <source>
        <strain evidence="2">CECT 8010</strain>
    </source>
</reference>
<evidence type="ECO:0000313" key="2">
    <source>
        <dbReference type="Proteomes" id="UP001595906"/>
    </source>
</evidence>
<evidence type="ECO:0008006" key="3">
    <source>
        <dbReference type="Google" id="ProtNLM"/>
    </source>
</evidence>
<dbReference type="Gene3D" id="3.30.559.10">
    <property type="entry name" value="Chloramphenicol acetyltransferase-like domain"/>
    <property type="match status" value="1"/>
</dbReference>
<keyword evidence="2" id="KW-1185">Reference proteome</keyword>
<protein>
    <recommendedName>
        <fullName evidence="3">2-oxoacid dehydrogenase/acyltransferase catalytic subunit</fullName>
    </recommendedName>
</protein>
<evidence type="ECO:0000313" key="1">
    <source>
        <dbReference type="EMBL" id="MFC4233004.1"/>
    </source>
</evidence>
<accession>A0ABV8PY43</accession>
<gene>
    <name evidence="1" type="ORF">ACFOW1_13970</name>
</gene>
<organism evidence="1 2">
    <name type="scientific">Parasediminibacterium paludis</name>
    <dbReference type="NCBI Taxonomy" id="908966"/>
    <lineage>
        <taxon>Bacteria</taxon>
        <taxon>Pseudomonadati</taxon>
        <taxon>Bacteroidota</taxon>
        <taxon>Chitinophagia</taxon>
        <taxon>Chitinophagales</taxon>
        <taxon>Chitinophagaceae</taxon>
        <taxon>Parasediminibacterium</taxon>
    </lineage>
</organism>
<dbReference type="InterPro" id="IPR023213">
    <property type="entry name" value="CAT-like_dom_sf"/>
</dbReference>
<dbReference type="EMBL" id="JBHSDC010000029">
    <property type="protein sequence ID" value="MFC4233004.1"/>
    <property type="molecule type" value="Genomic_DNA"/>
</dbReference>
<proteinExistence type="predicted"/>
<dbReference type="SUPFAM" id="SSF52777">
    <property type="entry name" value="CoA-dependent acyltransferases"/>
    <property type="match status" value="1"/>
</dbReference>
<name>A0ABV8PY43_9BACT</name>